<comment type="similarity">
    <text evidence="1">Belongs to the SAC3 family.</text>
</comment>
<evidence type="ECO:0000313" key="6">
    <source>
        <dbReference type="EMBL" id="JAG08058.1"/>
    </source>
</evidence>
<evidence type="ECO:0000256" key="2">
    <source>
        <dbReference type="SAM" id="MobiDB-lite"/>
    </source>
</evidence>
<dbReference type="Pfam" id="PF03399">
    <property type="entry name" value="SAC3_GANP"/>
    <property type="match status" value="1"/>
</dbReference>
<accession>A0A0A9WKW3</accession>
<feature type="domain" description="PCI" evidence="3">
    <location>
        <begin position="159"/>
        <end position="337"/>
    </location>
</feature>
<dbReference type="InterPro" id="IPR045107">
    <property type="entry name" value="SAC3/GANP/THP3"/>
</dbReference>
<dbReference type="InterPro" id="IPR005062">
    <property type="entry name" value="SAC3/GANP/THP3_conserved"/>
</dbReference>
<dbReference type="InterPro" id="IPR000717">
    <property type="entry name" value="PCI_dom"/>
</dbReference>
<protein>
    <submittedName>
        <fullName evidence="4">80 kDa MCM3-associated protein</fullName>
    </submittedName>
</protein>
<dbReference type="PANTHER" id="PTHR12436:SF3">
    <property type="entry name" value="GERMINAL-CENTER ASSOCIATED NUCLEAR PROTEIN"/>
    <property type="match status" value="1"/>
</dbReference>
<evidence type="ECO:0000313" key="4">
    <source>
        <dbReference type="EMBL" id="JAG08056.1"/>
    </source>
</evidence>
<evidence type="ECO:0000313" key="5">
    <source>
        <dbReference type="EMBL" id="JAG08057.1"/>
    </source>
</evidence>
<dbReference type="PANTHER" id="PTHR12436">
    <property type="entry name" value="80 KDA MCM3-ASSOCIATED PROTEIN"/>
    <property type="match status" value="1"/>
</dbReference>
<feature type="compositionally biased region" description="Basic and acidic residues" evidence="2">
    <location>
        <begin position="476"/>
        <end position="485"/>
    </location>
</feature>
<sequence length="619" mass="70974">MRINLEKNKSSTGKQSTKGVCPDMCPEKERILRDVRGIVALHEAFPDTNVMDHSRAVKEYARSSADQDEPLPHELRPVPVLRMTMDYLISEIICRLDNNEGENKGNWYDFCWGRLRAIRKDIIQQQFCDINTVTIVEECARFHICCFDRLWGSPKSVFDDKINSETLMNCLQSLMYMYKDLRKQGKSCPNEAEFRAYMVLLKLHSGFVLSEFQQFPLELQKSTRVREAVDIHTAYNNNMYSTYFMLLKKTSYLNACLMQRFFGHLRTRALEIIVKSHCPPNKTIKISLTYLAQTLKFDKADDCVKFCIDFGLLLNSDDASFSVSRNDFYLPEMMFTEKESSSLVVNKRIPVARGVLSNKDIPKVGRHEVHSSFTEDHFLKPGALDASDQEEKMLRDNVSRTIFKRKSVEEDDAVENKSSPVLHPEVLVSPVILSVDEEPIDIPEVDMSPDMPFDDDEEEIEQDPEVFNEEPIEDQESPRSEDRSTESSGHTSPSMVVTDDSDSDSYNTTDLESISGAESVSPLKQVTTPPFFTAKISHEQQKTPVPNKFTFSFPTDQSNFSKMSEPFKILSTQKSPETPEQKSFFKKPKTDPVRPSQKTKIENENNILMAKLKKKLVKK</sequence>
<evidence type="ECO:0000256" key="1">
    <source>
        <dbReference type="ARBA" id="ARBA00038443"/>
    </source>
</evidence>
<dbReference type="GO" id="GO:0070390">
    <property type="term" value="C:transcription export complex 2"/>
    <property type="evidence" value="ECO:0007669"/>
    <property type="project" value="TreeGrafter"/>
</dbReference>
<reference evidence="4" key="1">
    <citation type="journal article" date="2014" name="PLoS ONE">
        <title>Transcriptome-Based Identification of ABC Transporters in the Western Tarnished Plant Bug Lygus hesperus.</title>
        <authorList>
            <person name="Hull J.J."/>
            <person name="Chaney K."/>
            <person name="Geib S.M."/>
            <person name="Fabrick J.A."/>
            <person name="Brent C.S."/>
            <person name="Walsh D."/>
            <person name="Lavine L.C."/>
        </authorList>
    </citation>
    <scope>NUCLEOTIDE SEQUENCE</scope>
</reference>
<dbReference type="GO" id="GO:0006406">
    <property type="term" value="P:mRNA export from nucleus"/>
    <property type="evidence" value="ECO:0007669"/>
    <property type="project" value="TreeGrafter"/>
</dbReference>
<dbReference type="EMBL" id="GBHO01035547">
    <property type="protein sequence ID" value="JAG08057.1"/>
    <property type="molecule type" value="Transcribed_RNA"/>
</dbReference>
<evidence type="ECO:0000313" key="7">
    <source>
        <dbReference type="EMBL" id="JAG08059.1"/>
    </source>
</evidence>
<proteinExistence type="inferred from homology"/>
<feature type="compositionally biased region" description="Acidic residues" evidence="2">
    <location>
        <begin position="452"/>
        <end position="475"/>
    </location>
</feature>
<dbReference type="PROSITE" id="PS50250">
    <property type="entry name" value="PCI"/>
    <property type="match status" value="1"/>
</dbReference>
<gene>
    <name evidence="4" type="primary">Mcm3ap_1</name>
    <name evidence="6" type="synonym">Mcm3ap_0</name>
    <name evidence="5" type="synonym">Mcm3ap_2</name>
    <name evidence="7" type="synonym">Mcm3ap_4</name>
    <name evidence="6" type="ORF">CM83_93608</name>
    <name evidence="5" type="ORF">CM83_93613</name>
    <name evidence="4" type="ORF">CM83_93618</name>
    <name evidence="7" type="ORF">CM83_93623</name>
</gene>
<feature type="region of interest" description="Disordered" evidence="2">
    <location>
        <begin position="442"/>
        <end position="522"/>
    </location>
</feature>
<dbReference type="EMBL" id="GBHO01035548">
    <property type="protein sequence ID" value="JAG08056.1"/>
    <property type="molecule type" value="Transcribed_RNA"/>
</dbReference>
<dbReference type="Gene3D" id="1.25.40.990">
    <property type="match status" value="1"/>
</dbReference>
<dbReference type="AlphaFoldDB" id="A0A0A9WKW3"/>
<feature type="compositionally biased region" description="Low complexity" evidence="2">
    <location>
        <begin position="491"/>
        <end position="510"/>
    </location>
</feature>
<dbReference type="GO" id="GO:0005737">
    <property type="term" value="C:cytoplasm"/>
    <property type="evidence" value="ECO:0007669"/>
    <property type="project" value="TreeGrafter"/>
</dbReference>
<name>A0A0A9WKW3_LYGHE</name>
<feature type="region of interest" description="Disordered" evidence="2">
    <location>
        <begin position="1"/>
        <end position="21"/>
    </location>
</feature>
<dbReference type="EMBL" id="GBHO01035545">
    <property type="protein sequence ID" value="JAG08059.1"/>
    <property type="molecule type" value="Transcribed_RNA"/>
</dbReference>
<evidence type="ECO:0000259" key="3">
    <source>
        <dbReference type="PROSITE" id="PS50250"/>
    </source>
</evidence>
<feature type="region of interest" description="Disordered" evidence="2">
    <location>
        <begin position="572"/>
        <end position="599"/>
    </location>
</feature>
<organism evidence="4">
    <name type="scientific">Lygus hesperus</name>
    <name type="common">Western plant bug</name>
    <dbReference type="NCBI Taxonomy" id="30085"/>
    <lineage>
        <taxon>Eukaryota</taxon>
        <taxon>Metazoa</taxon>
        <taxon>Ecdysozoa</taxon>
        <taxon>Arthropoda</taxon>
        <taxon>Hexapoda</taxon>
        <taxon>Insecta</taxon>
        <taxon>Pterygota</taxon>
        <taxon>Neoptera</taxon>
        <taxon>Paraneoptera</taxon>
        <taxon>Hemiptera</taxon>
        <taxon>Heteroptera</taxon>
        <taxon>Panheteroptera</taxon>
        <taxon>Cimicomorpha</taxon>
        <taxon>Miridae</taxon>
        <taxon>Mirini</taxon>
        <taxon>Lygus</taxon>
    </lineage>
</organism>
<reference evidence="4" key="2">
    <citation type="submission" date="2014-07" db="EMBL/GenBank/DDBJ databases">
        <authorList>
            <person name="Hull J."/>
        </authorList>
    </citation>
    <scope>NUCLEOTIDE SEQUENCE</scope>
</reference>
<dbReference type="EMBL" id="GBHO01035546">
    <property type="protein sequence ID" value="JAG08058.1"/>
    <property type="molecule type" value="Transcribed_RNA"/>
</dbReference>